<reference evidence="5 6" key="1">
    <citation type="submission" date="2021-07" db="EMBL/GenBank/DDBJ databases">
        <authorList>
            <person name="Imarazene B."/>
            <person name="Zahm M."/>
            <person name="Klopp C."/>
            <person name="Cabau C."/>
            <person name="Beille S."/>
            <person name="Jouanno E."/>
            <person name="Castinel A."/>
            <person name="Lluch J."/>
            <person name="Gil L."/>
            <person name="Kuchtly C."/>
            <person name="Lopez Roques C."/>
            <person name="Donnadieu C."/>
            <person name="Parrinello H."/>
            <person name="Journot L."/>
            <person name="Du K."/>
            <person name="Schartl M."/>
            <person name="Retaux S."/>
            <person name="Guiguen Y."/>
        </authorList>
    </citation>
    <scope>NUCLEOTIDE SEQUENCE [LARGE SCALE GENOMIC DNA]</scope>
    <source>
        <strain evidence="5">Pach_M1</strain>
        <tissue evidence="5">Testis</tissue>
    </source>
</reference>
<keyword evidence="1" id="KW-0808">Transferase</keyword>
<organism evidence="5 6">
    <name type="scientific">Astyanax mexicanus</name>
    <name type="common">Blind cave fish</name>
    <name type="synonym">Astyanax fasciatus mexicanus</name>
    <dbReference type="NCBI Taxonomy" id="7994"/>
    <lineage>
        <taxon>Eukaryota</taxon>
        <taxon>Metazoa</taxon>
        <taxon>Chordata</taxon>
        <taxon>Craniata</taxon>
        <taxon>Vertebrata</taxon>
        <taxon>Euteleostomi</taxon>
        <taxon>Actinopterygii</taxon>
        <taxon>Neopterygii</taxon>
        <taxon>Teleostei</taxon>
        <taxon>Ostariophysi</taxon>
        <taxon>Characiformes</taxon>
        <taxon>Characoidei</taxon>
        <taxon>Acestrorhamphidae</taxon>
        <taxon>Acestrorhamphinae</taxon>
        <taxon>Astyanax</taxon>
    </lineage>
</organism>
<dbReference type="GO" id="GO:0004842">
    <property type="term" value="F:ubiquitin-protein transferase activity"/>
    <property type="evidence" value="ECO:0007669"/>
    <property type="project" value="InterPro"/>
</dbReference>
<dbReference type="Proteomes" id="UP000752171">
    <property type="component" value="Unassembled WGS sequence"/>
</dbReference>
<dbReference type="EMBL" id="JAICCE010000001">
    <property type="protein sequence ID" value="KAG9282629.1"/>
    <property type="molecule type" value="Genomic_DNA"/>
</dbReference>
<evidence type="ECO:0000256" key="1">
    <source>
        <dbReference type="ARBA" id="ARBA00022679"/>
    </source>
</evidence>
<dbReference type="SUPFAM" id="SSF56204">
    <property type="entry name" value="Hect, E3 ligase catalytic domain"/>
    <property type="match status" value="1"/>
</dbReference>
<evidence type="ECO:0000313" key="5">
    <source>
        <dbReference type="EMBL" id="KAG9282629.1"/>
    </source>
</evidence>
<comment type="caution">
    <text evidence="5">The sequence shown here is derived from an EMBL/GenBank/DDBJ whole genome shotgun (WGS) entry which is preliminary data.</text>
</comment>
<feature type="domain" description="HECT" evidence="4">
    <location>
        <begin position="354"/>
        <end position="386"/>
    </location>
</feature>
<dbReference type="InterPro" id="IPR035983">
    <property type="entry name" value="Hect_E3_ubiquitin_ligase"/>
</dbReference>
<evidence type="ECO:0000256" key="3">
    <source>
        <dbReference type="PROSITE-ProRule" id="PRU00104"/>
    </source>
</evidence>
<gene>
    <name evidence="5" type="ORF">AMEX_G1312</name>
</gene>
<dbReference type="InterPro" id="IPR000569">
    <property type="entry name" value="HECT_dom"/>
</dbReference>
<proteinExistence type="predicted"/>
<sequence>MMDANQAEQQQKECPDVTAATRTLINLLTQSLSQGQGGQHRKWPGHFLVFLREHHKKENLEDPYYSLKHPKKNWKPFLINVFLLNKNTDSSPSPSEELELLQAGLGKRTISVAADLTHSELCGFLEAEFPKMKALTGGWLLYKAPGGNGRRKLGVVPPDSEGYTASLIRMVTSSGKTALYIVPLQDELSLDPLPFCAEEFEKMPKAECRQCKSTMPLQVLYLHVKSCGGAVSTDDEEMNSVIYDDEDATIVSEGNIGSSSCKIREDDAQCPICSKTFPQDQLLVHASLCGDSLDFLTDDTTYCTADNEAENPITCEDDVLRLLASKVDGSKEFSICVSRTDFFQRAMVQWQRQKKGSPANRLKVSFIGEAGVDTGAIRKEFLTNLVTGIEEQLFEHRGGRNGKSPVYSMNDMDKGFFRVAGEVFSVSLAQGGPSPCFLRKWCYDVISTGELDESKLSKDDVDDPELYNLIKQVEEASDLSPWSNAIIDCGFTGAITKENRDAITRSIVLHATLRLMPMLKQVRKGLQTYNFVEVLEAHAELCQRFFVPGFTDDEKTDADFIIQNILPEMSEKGTIREARESALINFFQDFLQEIETAGDVHEEQPEADLSPVTVPFVMQWLTGQAHKPLLASELHDFKITLKFDHECTQRMPEHKICFPVVSACAKTITFPTVHMTSYDTFKTIMVQAIQADHGFHRV</sequence>
<dbReference type="AlphaFoldDB" id="A0A8T2MEY9"/>
<keyword evidence="2 3" id="KW-0833">Ubl conjugation pathway</keyword>
<accession>A0A8T2MEY9</accession>
<evidence type="ECO:0000256" key="2">
    <source>
        <dbReference type="ARBA" id="ARBA00022786"/>
    </source>
</evidence>
<evidence type="ECO:0000259" key="4">
    <source>
        <dbReference type="PROSITE" id="PS50237"/>
    </source>
</evidence>
<evidence type="ECO:0000313" key="6">
    <source>
        <dbReference type="Proteomes" id="UP000752171"/>
    </source>
</evidence>
<comment type="caution">
    <text evidence="3">Lacks conserved residue(s) required for the propagation of feature annotation.</text>
</comment>
<dbReference type="Gene3D" id="3.90.1750.10">
    <property type="entry name" value="Hect, E3 ligase catalytic domains"/>
    <property type="match status" value="1"/>
</dbReference>
<protein>
    <recommendedName>
        <fullName evidence="4">HECT domain-containing protein</fullName>
    </recommendedName>
</protein>
<dbReference type="PROSITE" id="PS50237">
    <property type="entry name" value="HECT"/>
    <property type="match status" value="1"/>
</dbReference>
<name>A0A8T2MEY9_ASTMX</name>